<protein>
    <submittedName>
        <fullName evidence="1">Uncharacterized protein</fullName>
    </submittedName>
</protein>
<sequence>MALGHETLEAGWAATGLFPFSPERVLRDTPKPPAQAAVPRTIKDAHTLNKLSKQCLQRHVQKLANAARISFAKCALLQDQNQFLYKINNEAKEKASAGKAKRGGKRESLSLEVDATSSVAKRKAARMSELLEPAEAPVAPWRTLVARMY</sequence>
<evidence type="ECO:0000313" key="2">
    <source>
        <dbReference type="Proteomes" id="UP000799291"/>
    </source>
</evidence>
<dbReference type="Proteomes" id="UP000799291">
    <property type="component" value="Unassembled WGS sequence"/>
</dbReference>
<keyword evidence="2" id="KW-1185">Reference proteome</keyword>
<dbReference type="AlphaFoldDB" id="A0A6G1IE78"/>
<reference evidence="1" key="1">
    <citation type="journal article" date="2020" name="Stud. Mycol.">
        <title>101 Dothideomycetes genomes: a test case for predicting lifestyles and emergence of pathogens.</title>
        <authorList>
            <person name="Haridas S."/>
            <person name="Albert R."/>
            <person name="Binder M."/>
            <person name="Bloem J."/>
            <person name="Labutti K."/>
            <person name="Salamov A."/>
            <person name="Andreopoulos B."/>
            <person name="Baker S."/>
            <person name="Barry K."/>
            <person name="Bills G."/>
            <person name="Bluhm B."/>
            <person name="Cannon C."/>
            <person name="Castanera R."/>
            <person name="Culley D."/>
            <person name="Daum C."/>
            <person name="Ezra D."/>
            <person name="Gonzalez J."/>
            <person name="Henrissat B."/>
            <person name="Kuo A."/>
            <person name="Liang C."/>
            <person name="Lipzen A."/>
            <person name="Lutzoni F."/>
            <person name="Magnuson J."/>
            <person name="Mondo S."/>
            <person name="Nolan M."/>
            <person name="Ohm R."/>
            <person name="Pangilinan J."/>
            <person name="Park H.-J."/>
            <person name="Ramirez L."/>
            <person name="Alfaro M."/>
            <person name="Sun H."/>
            <person name="Tritt A."/>
            <person name="Yoshinaga Y."/>
            <person name="Zwiers L.-H."/>
            <person name="Turgeon B."/>
            <person name="Goodwin S."/>
            <person name="Spatafora J."/>
            <person name="Crous P."/>
            <person name="Grigoriev I."/>
        </authorList>
    </citation>
    <scope>NUCLEOTIDE SEQUENCE</scope>
    <source>
        <strain evidence="1">CBS 122367</strain>
    </source>
</reference>
<evidence type="ECO:0000313" key="1">
    <source>
        <dbReference type="EMBL" id="KAF2676435.1"/>
    </source>
</evidence>
<organism evidence="1 2">
    <name type="scientific">Lentithecium fluviatile CBS 122367</name>
    <dbReference type="NCBI Taxonomy" id="1168545"/>
    <lineage>
        <taxon>Eukaryota</taxon>
        <taxon>Fungi</taxon>
        <taxon>Dikarya</taxon>
        <taxon>Ascomycota</taxon>
        <taxon>Pezizomycotina</taxon>
        <taxon>Dothideomycetes</taxon>
        <taxon>Pleosporomycetidae</taxon>
        <taxon>Pleosporales</taxon>
        <taxon>Massarineae</taxon>
        <taxon>Lentitheciaceae</taxon>
        <taxon>Lentithecium</taxon>
    </lineage>
</organism>
<gene>
    <name evidence="1" type="ORF">K458DRAFT_447535</name>
</gene>
<dbReference type="OrthoDB" id="4357141at2759"/>
<dbReference type="EMBL" id="MU005635">
    <property type="protein sequence ID" value="KAF2676435.1"/>
    <property type="molecule type" value="Genomic_DNA"/>
</dbReference>
<name>A0A6G1IE78_9PLEO</name>
<accession>A0A6G1IE78</accession>
<proteinExistence type="predicted"/>